<evidence type="ECO:0000256" key="4">
    <source>
        <dbReference type="ARBA" id="ARBA00022840"/>
    </source>
</evidence>
<comment type="subcellular location">
    <subcellularLocation>
        <location evidence="1">Cell membrane</location>
        <topology evidence="1">Multi-pass membrane protein</topology>
    </subcellularLocation>
</comment>
<gene>
    <name evidence="10" type="ORF">DWW32_09765</name>
</gene>
<protein>
    <submittedName>
        <fullName evidence="10">ABC transporter ATP-binding protein/permease</fullName>
    </submittedName>
</protein>
<dbReference type="SUPFAM" id="SSF90123">
    <property type="entry name" value="ABC transporter transmembrane region"/>
    <property type="match status" value="1"/>
</dbReference>
<evidence type="ECO:0000256" key="5">
    <source>
        <dbReference type="ARBA" id="ARBA00022989"/>
    </source>
</evidence>
<dbReference type="Gene3D" id="3.40.50.300">
    <property type="entry name" value="P-loop containing nucleotide triphosphate hydrolases"/>
    <property type="match status" value="1"/>
</dbReference>
<accession>A0A395W986</accession>
<dbReference type="InterPro" id="IPR017871">
    <property type="entry name" value="ABC_transporter-like_CS"/>
</dbReference>
<keyword evidence="3" id="KW-0547">Nucleotide-binding</keyword>
<evidence type="ECO:0000259" key="8">
    <source>
        <dbReference type="PROSITE" id="PS50893"/>
    </source>
</evidence>
<dbReference type="CDD" id="cd18781">
    <property type="entry name" value="ABC_6TM_AarD_CydDC_like"/>
    <property type="match status" value="1"/>
</dbReference>
<keyword evidence="2 7" id="KW-0812">Transmembrane</keyword>
<evidence type="ECO:0000313" key="10">
    <source>
        <dbReference type="EMBL" id="RGU89909.1"/>
    </source>
</evidence>
<evidence type="ECO:0000256" key="6">
    <source>
        <dbReference type="ARBA" id="ARBA00023136"/>
    </source>
</evidence>
<dbReference type="EMBL" id="QRYQ01000021">
    <property type="protein sequence ID" value="RGU89909.1"/>
    <property type="molecule type" value="Genomic_DNA"/>
</dbReference>
<feature type="transmembrane region" description="Helical" evidence="7">
    <location>
        <begin position="152"/>
        <end position="172"/>
    </location>
</feature>
<evidence type="ECO:0000256" key="3">
    <source>
        <dbReference type="ARBA" id="ARBA00022741"/>
    </source>
</evidence>
<feature type="domain" description="ABC transmembrane type-1" evidence="9">
    <location>
        <begin position="21"/>
        <end position="289"/>
    </location>
</feature>
<comment type="caution">
    <text evidence="10">The sequence shown here is derived from an EMBL/GenBank/DDBJ whole genome shotgun (WGS) entry which is preliminary data.</text>
</comment>
<evidence type="ECO:0000259" key="9">
    <source>
        <dbReference type="PROSITE" id="PS50929"/>
    </source>
</evidence>
<feature type="transmembrane region" description="Helical" evidence="7">
    <location>
        <begin position="21"/>
        <end position="42"/>
    </location>
</feature>
<evidence type="ECO:0000313" key="11">
    <source>
        <dbReference type="Proteomes" id="UP000265489"/>
    </source>
</evidence>
<organism evidence="10 11">
    <name type="scientific">Holdemanella biformis</name>
    <dbReference type="NCBI Taxonomy" id="1735"/>
    <lineage>
        <taxon>Bacteria</taxon>
        <taxon>Bacillati</taxon>
        <taxon>Bacillota</taxon>
        <taxon>Erysipelotrichia</taxon>
        <taxon>Erysipelotrichales</taxon>
        <taxon>Erysipelotrichaceae</taxon>
        <taxon>Holdemanella</taxon>
    </lineage>
</organism>
<dbReference type="GO" id="GO:0005524">
    <property type="term" value="F:ATP binding"/>
    <property type="evidence" value="ECO:0007669"/>
    <property type="project" value="UniProtKB-KW"/>
</dbReference>
<feature type="transmembrane region" description="Helical" evidence="7">
    <location>
        <begin position="48"/>
        <end position="64"/>
    </location>
</feature>
<evidence type="ECO:0000256" key="1">
    <source>
        <dbReference type="ARBA" id="ARBA00004651"/>
    </source>
</evidence>
<dbReference type="PANTHER" id="PTHR24221">
    <property type="entry name" value="ATP-BINDING CASSETTE SUB-FAMILY B"/>
    <property type="match status" value="1"/>
</dbReference>
<dbReference type="PROSITE" id="PS50893">
    <property type="entry name" value="ABC_TRANSPORTER_2"/>
    <property type="match status" value="1"/>
</dbReference>
<dbReference type="InterPro" id="IPR011527">
    <property type="entry name" value="ABC1_TM_dom"/>
</dbReference>
<dbReference type="PROSITE" id="PS50929">
    <property type="entry name" value="ABC_TM1F"/>
    <property type="match status" value="1"/>
</dbReference>
<dbReference type="InterPro" id="IPR003439">
    <property type="entry name" value="ABC_transporter-like_ATP-bd"/>
</dbReference>
<dbReference type="AlphaFoldDB" id="A0A395W986"/>
<evidence type="ECO:0000256" key="7">
    <source>
        <dbReference type="SAM" id="Phobius"/>
    </source>
</evidence>
<dbReference type="GeneID" id="66580741"/>
<dbReference type="Proteomes" id="UP000265489">
    <property type="component" value="Unassembled WGS sequence"/>
</dbReference>
<dbReference type="PROSITE" id="PS00211">
    <property type="entry name" value="ABC_TRANSPORTER_1"/>
    <property type="match status" value="1"/>
</dbReference>
<dbReference type="PANTHER" id="PTHR24221:SF654">
    <property type="entry name" value="ATP-BINDING CASSETTE SUB-FAMILY B MEMBER 6"/>
    <property type="match status" value="1"/>
</dbReference>
<dbReference type="InterPro" id="IPR036640">
    <property type="entry name" value="ABC1_TM_sf"/>
</dbReference>
<dbReference type="SMART" id="SM00382">
    <property type="entry name" value="AAA"/>
    <property type="match status" value="1"/>
</dbReference>
<dbReference type="SUPFAM" id="SSF52540">
    <property type="entry name" value="P-loop containing nucleoside triphosphate hydrolases"/>
    <property type="match status" value="1"/>
</dbReference>
<feature type="domain" description="ABC transporter" evidence="8">
    <location>
        <begin position="318"/>
        <end position="545"/>
    </location>
</feature>
<feature type="transmembrane region" description="Helical" evidence="7">
    <location>
        <begin position="232"/>
        <end position="254"/>
    </location>
</feature>
<dbReference type="Pfam" id="PF00664">
    <property type="entry name" value="ABC_membrane"/>
    <property type="match status" value="1"/>
</dbReference>
<dbReference type="GO" id="GO:0005886">
    <property type="term" value="C:plasma membrane"/>
    <property type="evidence" value="ECO:0007669"/>
    <property type="project" value="UniProtKB-SubCell"/>
</dbReference>
<dbReference type="InterPro" id="IPR027417">
    <property type="entry name" value="P-loop_NTPase"/>
</dbReference>
<keyword evidence="4 10" id="KW-0067">ATP-binding</keyword>
<dbReference type="GO" id="GO:0140359">
    <property type="term" value="F:ABC-type transporter activity"/>
    <property type="evidence" value="ECO:0007669"/>
    <property type="project" value="InterPro"/>
</dbReference>
<dbReference type="Gene3D" id="1.20.1560.10">
    <property type="entry name" value="ABC transporter type 1, transmembrane domain"/>
    <property type="match status" value="1"/>
</dbReference>
<dbReference type="InterPro" id="IPR003593">
    <property type="entry name" value="AAA+_ATPase"/>
</dbReference>
<sequence length="554" mass="62959">MINKKLLFSVRESIPFIKKNVLYQWIGLVCNVLSTACLCWIITRHRSISLVGILFICLILRYIVNQKAIEMSYESSHIVKETLRSRLYKKLSKIGNSYTNEWSTAEIVQLSTEGIEQLETYFASYIPQFFYSLIAPMTLFIVISFMNFKAALVLLVCVPLIPMSIVFVQKFAKRLLNRYWGQYTKLGDSFLENLQGLTTLKIYEADGYYHKKMNVESENFRKITMRVLTMQLNSITVMDLVAYGGSALGIVFALTGTKDLFQTLFIILISAEFFIPMRQLGSYFHIAMNGMAASDKLFAILEKDIQEKQNVKLDSYSIFAHNLHFGYTDKEVLHGIHFKAFKGMIGFVGESGSGKSTIASLLMGQYTNYSGELKLSGYEIKDINIYPYITSVSLESYLFSGSLRDNLVMAKEVSEKEMNAVLERVGILDFVNEQGGLNMRVLEGGKNLSGGQRQRLVLARALLKDSPIYIMDEATSNIDVESENKIMEVLYELSTEKLVLCISHRLANLKRANQIYCLKDGNIVESGSHEELIQQNGVYCELFNTQEELERYGA</sequence>
<feature type="transmembrane region" description="Helical" evidence="7">
    <location>
        <begin position="129"/>
        <end position="146"/>
    </location>
</feature>
<dbReference type="RefSeq" id="WP_118325628.1">
    <property type="nucleotide sequence ID" value="NZ_QRYH01000040.1"/>
</dbReference>
<name>A0A395W986_9FIRM</name>
<dbReference type="GO" id="GO:0034040">
    <property type="term" value="F:ATPase-coupled lipid transmembrane transporter activity"/>
    <property type="evidence" value="ECO:0007669"/>
    <property type="project" value="TreeGrafter"/>
</dbReference>
<proteinExistence type="predicted"/>
<dbReference type="GO" id="GO:0016887">
    <property type="term" value="F:ATP hydrolysis activity"/>
    <property type="evidence" value="ECO:0007669"/>
    <property type="project" value="InterPro"/>
</dbReference>
<dbReference type="InterPro" id="IPR039421">
    <property type="entry name" value="Type_1_exporter"/>
</dbReference>
<keyword evidence="5 7" id="KW-1133">Transmembrane helix</keyword>
<evidence type="ECO:0000256" key="2">
    <source>
        <dbReference type="ARBA" id="ARBA00022692"/>
    </source>
</evidence>
<dbReference type="Pfam" id="PF00005">
    <property type="entry name" value="ABC_tran"/>
    <property type="match status" value="1"/>
</dbReference>
<reference evidence="10 11" key="1">
    <citation type="submission" date="2018-08" db="EMBL/GenBank/DDBJ databases">
        <title>A genome reference for cultivated species of the human gut microbiota.</title>
        <authorList>
            <person name="Zou Y."/>
            <person name="Xue W."/>
            <person name="Luo G."/>
        </authorList>
    </citation>
    <scope>NUCLEOTIDE SEQUENCE [LARGE SCALE GENOMIC DNA]</scope>
    <source>
        <strain evidence="10 11">AF15-20</strain>
    </source>
</reference>
<keyword evidence="6 7" id="KW-0472">Membrane</keyword>
<feature type="transmembrane region" description="Helical" evidence="7">
    <location>
        <begin position="260"/>
        <end position="277"/>
    </location>
</feature>